<dbReference type="InterPro" id="IPR034660">
    <property type="entry name" value="DinB/YfiT-like"/>
</dbReference>
<sequence>MSHNADGSDPNVAVPPTLKVPRPDEQAITDEMTILRGWLTYLRGSALHKVDGLSEDELRWKPTQTSNSLGGILMHLGFSERLWLRVVIDDEQMDMDWTADRYAPTFVVPEGWTLKDVIDFYQTETALADRVLDKAESLDQRSKAAMRPTSLRWALTHLVEEVARHCGHMDITRELIDGSTGR</sequence>
<dbReference type="Pfam" id="PF04978">
    <property type="entry name" value="MST"/>
    <property type="match status" value="1"/>
</dbReference>
<proteinExistence type="predicted"/>
<name>A0A6J6IBU1_9ZZZZ</name>
<dbReference type="EMBL" id="CAEZVB010000030">
    <property type="protein sequence ID" value="CAB4620854.1"/>
    <property type="molecule type" value="Genomic_DNA"/>
</dbReference>
<reference evidence="2" key="1">
    <citation type="submission" date="2020-05" db="EMBL/GenBank/DDBJ databases">
        <authorList>
            <person name="Chiriac C."/>
            <person name="Salcher M."/>
            <person name="Ghai R."/>
            <person name="Kavagutti S V."/>
        </authorList>
    </citation>
    <scope>NUCLEOTIDE SEQUENCE</scope>
</reference>
<dbReference type="InterPro" id="IPR007061">
    <property type="entry name" value="MST-like"/>
</dbReference>
<dbReference type="SUPFAM" id="SSF109854">
    <property type="entry name" value="DinB/YfiT-like putative metalloenzymes"/>
    <property type="match status" value="1"/>
</dbReference>
<dbReference type="AlphaFoldDB" id="A0A6J6IBU1"/>
<evidence type="ECO:0000256" key="1">
    <source>
        <dbReference type="SAM" id="MobiDB-lite"/>
    </source>
</evidence>
<organism evidence="2">
    <name type="scientific">freshwater metagenome</name>
    <dbReference type="NCBI Taxonomy" id="449393"/>
    <lineage>
        <taxon>unclassified sequences</taxon>
        <taxon>metagenomes</taxon>
        <taxon>ecological metagenomes</taxon>
    </lineage>
</organism>
<dbReference type="Gene3D" id="1.20.120.450">
    <property type="entry name" value="dinb family like domain"/>
    <property type="match status" value="1"/>
</dbReference>
<protein>
    <submittedName>
        <fullName evidence="2">Unannotated protein</fullName>
    </submittedName>
</protein>
<evidence type="ECO:0000313" key="2">
    <source>
        <dbReference type="EMBL" id="CAB4620854.1"/>
    </source>
</evidence>
<accession>A0A6J6IBU1</accession>
<feature type="region of interest" description="Disordered" evidence="1">
    <location>
        <begin position="1"/>
        <end position="21"/>
    </location>
</feature>
<gene>
    <name evidence="2" type="ORF">UFOPK1908_00774</name>
</gene>